<evidence type="ECO:0000313" key="2">
    <source>
        <dbReference type="Proteomes" id="UP000541033"/>
    </source>
</evidence>
<dbReference type="AlphaFoldDB" id="A0A7X5R1Q6"/>
<organism evidence="1 2">
    <name type="scientific">Lysinibacter cavernae</name>
    <dbReference type="NCBI Taxonomy" id="1640652"/>
    <lineage>
        <taxon>Bacteria</taxon>
        <taxon>Bacillati</taxon>
        <taxon>Actinomycetota</taxon>
        <taxon>Actinomycetes</taxon>
        <taxon>Micrococcales</taxon>
        <taxon>Microbacteriaceae</taxon>
        <taxon>Lysinibacter</taxon>
    </lineage>
</organism>
<protein>
    <submittedName>
        <fullName evidence="1">Uncharacterized protein</fullName>
    </submittedName>
</protein>
<dbReference type="Proteomes" id="UP000541033">
    <property type="component" value="Unassembled WGS sequence"/>
</dbReference>
<evidence type="ECO:0000313" key="1">
    <source>
        <dbReference type="EMBL" id="NIH53986.1"/>
    </source>
</evidence>
<name>A0A7X5R1Q6_9MICO</name>
<gene>
    <name evidence="1" type="ORF">FHX76_001854</name>
</gene>
<proteinExistence type="predicted"/>
<reference evidence="1 2" key="1">
    <citation type="submission" date="2020-02" db="EMBL/GenBank/DDBJ databases">
        <title>Sequencing the genomes of 1000 actinobacteria strains.</title>
        <authorList>
            <person name="Klenk H.-P."/>
        </authorList>
    </citation>
    <scope>NUCLEOTIDE SEQUENCE [LARGE SCALE GENOMIC DNA]</scope>
    <source>
        <strain evidence="1 2">DSM 27960</strain>
    </source>
</reference>
<dbReference type="EMBL" id="JAAMOX010000001">
    <property type="protein sequence ID" value="NIH53986.1"/>
    <property type="molecule type" value="Genomic_DNA"/>
</dbReference>
<sequence length="105" mass="11683">MTAQGFNVFLDELTNDAQTWDGFAEEMRALLVIAETGCNIPDYVIDGIAYGMGLKGTFDVAHTDFVEHLKSGVDYFASIGPILRQTRINYEAADGYARWLLEQAQ</sequence>
<keyword evidence="2" id="KW-1185">Reference proteome</keyword>
<comment type="caution">
    <text evidence="1">The sequence shown here is derived from an EMBL/GenBank/DDBJ whole genome shotgun (WGS) entry which is preliminary data.</text>
</comment>
<accession>A0A7X5R1Q6</accession>
<dbReference type="RefSeq" id="WP_167150035.1">
    <property type="nucleotide sequence ID" value="NZ_JAAMOX010000001.1"/>
</dbReference>